<dbReference type="RefSeq" id="WP_256118728.1">
    <property type="nucleotide sequence ID" value="NZ_WHSB02000006.1"/>
</dbReference>
<feature type="transmembrane region" description="Helical" evidence="4">
    <location>
        <begin position="263"/>
        <end position="285"/>
    </location>
</feature>
<feature type="transmembrane region" description="Helical" evidence="4">
    <location>
        <begin position="356"/>
        <end position="380"/>
    </location>
</feature>
<dbReference type="PROSITE" id="PS50850">
    <property type="entry name" value="MFS"/>
    <property type="match status" value="1"/>
</dbReference>
<dbReference type="Proteomes" id="UP000996601">
    <property type="component" value="Unassembled WGS sequence"/>
</dbReference>
<feature type="transmembrane region" description="Helical" evidence="4">
    <location>
        <begin position="73"/>
        <end position="91"/>
    </location>
</feature>
<feature type="transmembrane region" description="Helical" evidence="4">
    <location>
        <begin position="227"/>
        <end position="251"/>
    </location>
</feature>
<feature type="transmembrane region" description="Helical" evidence="4">
    <location>
        <begin position="329"/>
        <end position="350"/>
    </location>
</feature>
<dbReference type="InterPro" id="IPR047200">
    <property type="entry name" value="MFS_YcaD-like"/>
</dbReference>
<feature type="transmembrane region" description="Helical" evidence="4">
    <location>
        <begin position="97"/>
        <end position="120"/>
    </location>
</feature>
<evidence type="ECO:0000259" key="5">
    <source>
        <dbReference type="PROSITE" id="PS50850"/>
    </source>
</evidence>
<keyword evidence="1 4" id="KW-0812">Transmembrane</keyword>
<dbReference type="EMBL" id="WHSB02000006">
    <property type="protein sequence ID" value="MCQ4632109.1"/>
    <property type="molecule type" value="Genomic_DNA"/>
</dbReference>
<evidence type="ECO:0000256" key="2">
    <source>
        <dbReference type="ARBA" id="ARBA00022989"/>
    </source>
</evidence>
<feature type="transmembrane region" description="Helical" evidence="4">
    <location>
        <begin position="132"/>
        <end position="149"/>
    </location>
</feature>
<evidence type="ECO:0000313" key="7">
    <source>
        <dbReference type="Proteomes" id="UP000996601"/>
    </source>
</evidence>
<dbReference type="CDD" id="cd17477">
    <property type="entry name" value="MFS_YcaD_like"/>
    <property type="match status" value="1"/>
</dbReference>
<dbReference type="InterPro" id="IPR036259">
    <property type="entry name" value="MFS_trans_sf"/>
</dbReference>
<sequence length="411" mass="43578">MSTIRPLIPLLITAGILIGGNGLQGTFIALRASQEGFSTSVIGFVGAGYSIGFAIGCIYVTRVLRAIGHIRTFSAMAAIASASAIAMVLIIDPIFWFAMRLVAGICFASLFATVESWLNASVTNANRARTLSVYRLVDLGSVTAAQYLIPGIGIGGFELFAIVAMALSLSLVPISLADRSSPTVPEAIRFDVKKLWNISPLATIGCIVVGLTNAAFRNLGPIYAHDIGLSVTAIASFMSAGIVGGVVLQYPLGIYSDRLDRRLIILVATFGSALAALYLAVFAGGDELKNLIGIFVFGAFAMPLYSLCSAHANDHAGEGEHALVSAGMLFFWSCGAIIGPLFASVLLQFFGPQALFLYTAVILVAFMVYTAVRISARAAVPAGARRSRFRNLLRTSFFFNKLADKDRNGEH</sequence>
<evidence type="ECO:0000256" key="1">
    <source>
        <dbReference type="ARBA" id="ARBA00022692"/>
    </source>
</evidence>
<dbReference type="SUPFAM" id="SSF103473">
    <property type="entry name" value="MFS general substrate transporter"/>
    <property type="match status" value="1"/>
</dbReference>
<name>A0ABT1RA92_9HYPH</name>
<evidence type="ECO:0000256" key="4">
    <source>
        <dbReference type="SAM" id="Phobius"/>
    </source>
</evidence>
<organism evidence="6 7">
    <name type="scientific">Shinella lacus</name>
    <dbReference type="NCBI Taxonomy" id="2654216"/>
    <lineage>
        <taxon>Bacteria</taxon>
        <taxon>Pseudomonadati</taxon>
        <taxon>Pseudomonadota</taxon>
        <taxon>Alphaproteobacteria</taxon>
        <taxon>Hyphomicrobiales</taxon>
        <taxon>Rhizobiaceae</taxon>
        <taxon>Shinella</taxon>
    </lineage>
</organism>
<keyword evidence="2 4" id="KW-1133">Transmembrane helix</keyword>
<proteinExistence type="predicted"/>
<reference evidence="6" key="1">
    <citation type="submission" date="2021-07" db="EMBL/GenBank/DDBJ databases">
        <title>Shinella sp. nov., a novel member of the genus Shinella from water.</title>
        <authorList>
            <person name="Deng Y."/>
        </authorList>
    </citation>
    <scope>NUCLEOTIDE SEQUENCE</scope>
    <source>
        <strain evidence="6">CPCC 100929</strain>
    </source>
</reference>
<keyword evidence="3 4" id="KW-0472">Membrane</keyword>
<dbReference type="InterPro" id="IPR020846">
    <property type="entry name" value="MFS_dom"/>
</dbReference>
<feature type="domain" description="Major facilitator superfamily (MFS) profile" evidence="5">
    <location>
        <begin position="198"/>
        <end position="411"/>
    </location>
</feature>
<feature type="transmembrane region" description="Helical" evidence="4">
    <location>
        <begin position="291"/>
        <end position="308"/>
    </location>
</feature>
<dbReference type="PANTHER" id="PTHR23521">
    <property type="entry name" value="TRANSPORTER MFS SUPERFAMILY"/>
    <property type="match status" value="1"/>
</dbReference>
<protein>
    <submittedName>
        <fullName evidence="6">MFS transporter</fullName>
    </submittedName>
</protein>
<comment type="caution">
    <text evidence="6">The sequence shown here is derived from an EMBL/GenBank/DDBJ whole genome shotgun (WGS) entry which is preliminary data.</text>
</comment>
<evidence type="ECO:0000313" key="6">
    <source>
        <dbReference type="EMBL" id="MCQ4632109.1"/>
    </source>
</evidence>
<dbReference type="PANTHER" id="PTHR23521:SF3">
    <property type="entry name" value="MFS TRANSPORTER"/>
    <property type="match status" value="1"/>
</dbReference>
<dbReference type="Pfam" id="PF07690">
    <property type="entry name" value="MFS_1"/>
    <property type="match status" value="1"/>
</dbReference>
<dbReference type="InterPro" id="IPR011701">
    <property type="entry name" value="MFS"/>
</dbReference>
<dbReference type="Gene3D" id="1.20.1250.20">
    <property type="entry name" value="MFS general substrate transporter like domains"/>
    <property type="match status" value="2"/>
</dbReference>
<keyword evidence="7" id="KW-1185">Reference proteome</keyword>
<feature type="transmembrane region" description="Helical" evidence="4">
    <location>
        <begin position="41"/>
        <end position="61"/>
    </location>
</feature>
<feature type="transmembrane region" description="Helical" evidence="4">
    <location>
        <begin position="155"/>
        <end position="174"/>
    </location>
</feature>
<accession>A0ABT1RA92</accession>
<feature type="transmembrane region" description="Helical" evidence="4">
    <location>
        <begin position="195"/>
        <end position="215"/>
    </location>
</feature>
<gene>
    <name evidence="6" type="ORF">GB927_018810</name>
</gene>
<evidence type="ECO:0000256" key="3">
    <source>
        <dbReference type="ARBA" id="ARBA00023136"/>
    </source>
</evidence>